<feature type="transmembrane region" description="Helical" evidence="9">
    <location>
        <begin position="171"/>
        <end position="192"/>
    </location>
</feature>
<dbReference type="Proteomes" id="UP000632740">
    <property type="component" value="Unassembled WGS sequence"/>
</dbReference>
<sequence>MTTSADERARELAQLPFRNAGARQGFIAGTTASLRDLQANRELLSHLVRRELKSRYKDSTLGFVWSLIRPLTMLLVYYVAVGQFLGAARGTPSFAIFIYCGLTAWTLFAEAVTSGTMSVVQNAGLIKKVYVPREVFPLAAVGSAGFNFLIQLVILLAATAAAQQFPTGSRWFYLPLAAAVLFAFSTTLSLVLSAANVYLRDVQYLVEVGLALLFWASPIVYPWRLVEEHLGGTFWEQLYLANPITLVVMGFQQAFWVAGDSQPVPADLGARLGIALGIGLVLLWAGQRLFATLQSNFAQEL</sequence>
<organism evidence="11 12">
    <name type="scientific">Cellulomonas chitinilytica</name>
    <dbReference type="NCBI Taxonomy" id="398759"/>
    <lineage>
        <taxon>Bacteria</taxon>
        <taxon>Bacillati</taxon>
        <taxon>Actinomycetota</taxon>
        <taxon>Actinomycetes</taxon>
        <taxon>Micrococcales</taxon>
        <taxon>Cellulomonadaceae</taxon>
        <taxon>Cellulomonas</taxon>
    </lineage>
</organism>
<keyword evidence="6 9" id="KW-0812">Transmembrane</keyword>
<evidence type="ECO:0000256" key="9">
    <source>
        <dbReference type="RuleBase" id="RU361157"/>
    </source>
</evidence>
<evidence type="ECO:0000256" key="4">
    <source>
        <dbReference type="ARBA" id="ARBA00022475"/>
    </source>
</evidence>
<dbReference type="AlphaFoldDB" id="A0A919P540"/>
<evidence type="ECO:0000259" key="10">
    <source>
        <dbReference type="PROSITE" id="PS51012"/>
    </source>
</evidence>
<evidence type="ECO:0000256" key="7">
    <source>
        <dbReference type="ARBA" id="ARBA00022989"/>
    </source>
</evidence>
<name>A0A919P540_9CELL</name>
<feature type="transmembrane region" description="Helical" evidence="9">
    <location>
        <begin position="135"/>
        <end position="159"/>
    </location>
</feature>
<dbReference type="GO" id="GO:0140359">
    <property type="term" value="F:ABC-type transporter activity"/>
    <property type="evidence" value="ECO:0007669"/>
    <property type="project" value="InterPro"/>
</dbReference>
<dbReference type="RefSeq" id="WP_203757892.1">
    <property type="nucleotide sequence ID" value="NZ_BONK01000014.1"/>
</dbReference>
<accession>A0A919P540</accession>
<keyword evidence="4 9" id="KW-1003">Cell membrane</keyword>
<comment type="caution">
    <text evidence="11">The sequence shown here is derived from an EMBL/GenBank/DDBJ whole genome shotgun (WGS) entry which is preliminary data.</text>
</comment>
<gene>
    <name evidence="11" type="ORF">Cch01nite_35940</name>
</gene>
<evidence type="ECO:0000313" key="11">
    <source>
        <dbReference type="EMBL" id="GIG22870.1"/>
    </source>
</evidence>
<dbReference type="InterPro" id="IPR047817">
    <property type="entry name" value="ABC2_TM_bact-type"/>
</dbReference>
<feature type="transmembrane region" description="Helical" evidence="9">
    <location>
        <begin position="62"/>
        <end position="81"/>
    </location>
</feature>
<dbReference type="Pfam" id="PF01061">
    <property type="entry name" value="ABC2_membrane"/>
    <property type="match status" value="1"/>
</dbReference>
<evidence type="ECO:0000256" key="5">
    <source>
        <dbReference type="ARBA" id="ARBA00022519"/>
    </source>
</evidence>
<evidence type="ECO:0000256" key="2">
    <source>
        <dbReference type="ARBA" id="ARBA00007783"/>
    </source>
</evidence>
<dbReference type="PANTHER" id="PTHR30413">
    <property type="entry name" value="INNER MEMBRANE TRANSPORT PERMEASE"/>
    <property type="match status" value="1"/>
</dbReference>
<feature type="transmembrane region" description="Helical" evidence="9">
    <location>
        <begin position="93"/>
        <end position="115"/>
    </location>
</feature>
<comment type="subcellular location">
    <subcellularLocation>
        <location evidence="1">Cell inner membrane</location>
        <topology evidence="1">Multi-pass membrane protein</topology>
    </subcellularLocation>
    <subcellularLocation>
        <location evidence="9">Cell membrane</location>
        <topology evidence="9">Multi-pass membrane protein</topology>
    </subcellularLocation>
</comment>
<reference evidence="11" key="1">
    <citation type="submission" date="2021-01" db="EMBL/GenBank/DDBJ databases">
        <title>Whole genome shotgun sequence of Cellulomonas chitinilytica NBRC 110799.</title>
        <authorList>
            <person name="Komaki H."/>
            <person name="Tamura T."/>
        </authorList>
    </citation>
    <scope>NUCLEOTIDE SEQUENCE</scope>
    <source>
        <strain evidence="11">NBRC 110799</strain>
    </source>
</reference>
<feature type="transmembrane region" description="Helical" evidence="9">
    <location>
        <begin position="204"/>
        <end position="226"/>
    </location>
</feature>
<evidence type="ECO:0000256" key="1">
    <source>
        <dbReference type="ARBA" id="ARBA00004429"/>
    </source>
</evidence>
<protein>
    <recommendedName>
        <fullName evidence="9">Transport permease protein</fullName>
    </recommendedName>
</protein>
<dbReference type="PROSITE" id="PS51012">
    <property type="entry name" value="ABC_TM2"/>
    <property type="match status" value="1"/>
</dbReference>
<comment type="similarity">
    <text evidence="2 9">Belongs to the ABC-2 integral membrane protein family.</text>
</comment>
<dbReference type="PANTHER" id="PTHR30413:SF8">
    <property type="entry name" value="TRANSPORT PERMEASE PROTEIN"/>
    <property type="match status" value="1"/>
</dbReference>
<keyword evidence="3 9" id="KW-0813">Transport</keyword>
<dbReference type="InterPro" id="IPR013525">
    <property type="entry name" value="ABC2_TM"/>
</dbReference>
<evidence type="ECO:0000256" key="3">
    <source>
        <dbReference type="ARBA" id="ARBA00022448"/>
    </source>
</evidence>
<evidence type="ECO:0000313" key="12">
    <source>
        <dbReference type="Proteomes" id="UP000632740"/>
    </source>
</evidence>
<proteinExistence type="inferred from homology"/>
<evidence type="ECO:0000256" key="8">
    <source>
        <dbReference type="ARBA" id="ARBA00023136"/>
    </source>
</evidence>
<evidence type="ECO:0000256" key="6">
    <source>
        <dbReference type="ARBA" id="ARBA00022692"/>
    </source>
</evidence>
<keyword evidence="12" id="KW-1185">Reference proteome</keyword>
<feature type="transmembrane region" description="Helical" evidence="9">
    <location>
        <begin position="268"/>
        <end position="286"/>
    </location>
</feature>
<keyword evidence="7 9" id="KW-1133">Transmembrane helix</keyword>
<dbReference type="GO" id="GO:0005886">
    <property type="term" value="C:plasma membrane"/>
    <property type="evidence" value="ECO:0007669"/>
    <property type="project" value="UniProtKB-SubCell"/>
</dbReference>
<feature type="domain" description="ABC transmembrane type-2" evidence="10">
    <location>
        <begin position="61"/>
        <end position="293"/>
    </location>
</feature>
<dbReference type="GO" id="GO:0015920">
    <property type="term" value="P:lipopolysaccharide transport"/>
    <property type="evidence" value="ECO:0007669"/>
    <property type="project" value="TreeGrafter"/>
</dbReference>
<keyword evidence="5" id="KW-0997">Cell inner membrane</keyword>
<keyword evidence="8 9" id="KW-0472">Membrane</keyword>
<dbReference type="EMBL" id="BONK01000014">
    <property type="protein sequence ID" value="GIG22870.1"/>
    <property type="molecule type" value="Genomic_DNA"/>
</dbReference>